<protein>
    <submittedName>
        <fullName evidence="1">Uncharacterized protein</fullName>
    </submittedName>
</protein>
<dbReference type="Proteomes" id="UP000002033">
    <property type="component" value="Chromosome"/>
</dbReference>
<keyword evidence="2" id="KW-1185">Reference proteome</keyword>
<name>D8JVE1_HYPDA</name>
<dbReference type="STRING" id="582899.Hden_3000"/>
<evidence type="ECO:0000313" key="2">
    <source>
        <dbReference type="Proteomes" id="UP000002033"/>
    </source>
</evidence>
<proteinExistence type="predicted"/>
<accession>D8JVE1</accession>
<organism evidence="1 2">
    <name type="scientific">Hyphomicrobium denitrificans (strain ATCC 51888 / DSM 1869 / NCIMB 11706 / TK 0415)</name>
    <dbReference type="NCBI Taxonomy" id="582899"/>
    <lineage>
        <taxon>Bacteria</taxon>
        <taxon>Pseudomonadati</taxon>
        <taxon>Pseudomonadota</taxon>
        <taxon>Alphaproteobacteria</taxon>
        <taxon>Hyphomicrobiales</taxon>
        <taxon>Hyphomicrobiaceae</taxon>
        <taxon>Hyphomicrobium</taxon>
    </lineage>
</organism>
<sequence length="115" mass="13063">MSDRRNKIRDISAREAERILGHRVDRRRKYAFDPKPAYGMPCVLQIVRWTDSCSGCFEGGEYGGLAHNYDWDDSAQCRVGIGCDECGYSGKVRREEWVPYLPEAGRAALSTDEVL</sequence>
<dbReference type="HOGENOM" id="CLU_2230545_0_0_5"/>
<evidence type="ECO:0000313" key="1">
    <source>
        <dbReference type="EMBL" id="ADJ24795.1"/>
    </source>
</evidence>
<dbReference type="KEGG" id="hdn:Hden_3000"/>
<dbReference type="AlphaFoldDB" id="D8JVE1"/>
<reference evidence="2" key="1">
    <citation type="journal article" date="2011" name="J. Bacteriol.">
        <title>Genome sequences of eight morphologically diverse alphaproteobacteria.</title>
        <authorList>
            <consortium name="US DOE Joint Genome Institute"/>
            <person name="Brown P.J."/>
            <person name="Kysela D.T."/>
            <person name="Buechlein A."/>
            <person name="Hemmerich C."/>
            <person name="Brun Y.V."/>
        </authorList>
    </citation>
    <scope>NUCLEOTIDE SEQUENCE [LARGE SCALE GENOMIC DNA]</scope>
    <source>
        <strain evidence="2">ATCC 51888 / DSM 1869 / NCIB 11706 / TK 0415</strain>
    </source>
</reference>
<dbReference type="EMBL" id="CP002083">
    <property type="protein sequence ID" value="ADJ24795.1"/>
    <property type="molecule type" value="Genomic_DNA"/>
</dbReference>
<gene>
    <name evidence="1" type="ordered locus">Hden_3000</name>
</gene>